<evidence type="ECO:0000313" key="7">
    <source>
        <dbReference type="Proteomes" id="UP000277871"/>
    </source>
</evidence>
<feature type="domain" description="Glycosyltransferase subfamily 4-like N-terminal" evidence="5">
    <location>
        <begin position="14"/>
        <end position="185"/>
    </location>
</feature>
<dbReference type="PANTHER" id="PTHR45947">
    <property type="entry name" value="SULFOQUINOVOSYL TRANSFERASE SQD2"/>
    <property type="match status" value="1"/>
</dbReference>
<dbReference type="Pfam" id="PF00534">
    <property type="entry name" value="Glycos_transf_1"/>
    <property type="match status" value="1"/>
</dbReference>
<protein>
    <recommendedName>
        <fullName evidence="1">D-inositol 3-phosphate glycosyltransferase</fullName>
    </recommendedName>
</protein>
<proteinExistence type="predicted"/>
<keyword evidence="3 6" id="KW-0808">Transferase</keyword>
<comment type="caution">
    <text evidence="6">The sequence shown here is derived from an EMBL/GenBank/DDBJ whole genome shotgun (WGS) entry which is preliminary data.</text>
</comment>
<gene>
    <name evidence="6" type="ORF">EAE32_08555</name>
</gene>
<dbReference type="Pfam" id="PF13439">
    <property type="entry name" value="Glyco_transf_4"/>
    <property type="match status" value="1"/>
</dbReference>
<keyword evidence="7" id="KW-1185">Reference proteome</keyword>
<sequence length="387" mass="42441">MRIALVAEQFLPHVNGVTHSVIRVLEHLRDHGHEAMVIAPSYEKTLFLGSVDHVDGVRVERIPSLPLAGYPEVRVASCTVNRMQRILARFAPDVVHVASPFILGWQAIQAAKGLGLPCVAVYQTDVPGYAARYGAALLEKSMWSHVRTMHNSATLTLAPSTASIASLHEHGVQRVHTWRRGVDTVRFSPDRRDDAWRDRVGGGRRIVGYVGRLAPEKQVADLVVLDSLPDTQLVVVGSGPQKESLRALLPHAHFEGFLSGTELATVMASLDVFVHPGEHETFCQTIQEAMACAVPVVAVGRGGPLDLVDSSRNGWLYRPGDTEALRDRVRDLVGDDAKRLAFARTAHRTVQTRTWDAVCDQLVEHYGRAARVNSRTNGARRTGLGAR</sequence>
<dbReference type="InterPro" id="IPR001296">
    <property type="entry name" value="Glyco_trans_1"/>
</dbReference>
<dbReference type="EMBL" id="RDEX01000002">
    <property type="protein sequence ID" value="RLY92431.1"/>
    <property type="molecule type" value="Genomic_DNA"/>
</dbReference>
<evidence type="ECO:0000259" key="5">
    <source>
        <dbReference type="Pfam" id="PF13439"/>
    </source>
</evidence>
<reference evidence="6 7" key="1">
    <citation type="submission" date="2018-10" db="EMBL/GenBank/DDBJ databases">
        <title>Kocuria tytonicola, new bacteria from the preen glands of American barn owls (Tyto furcata).</title>
        <authorList>
            <person name="Braun M.S."/>
            <person name="Wang E."/>
            <person name="Zimmermann S."/>
            <person name="Boutin S."/>
            <person name="Wagner H."/>
            <person name="Wink M."/>
        </authorList>
    </citation>
    <scope>NUCLEOTIDE SEQUENCE [LARGE SCALE GENOMIC DNA]</scope>
    <source>
        <strain evidence="6 7">473</strain>
    </source>
</reference>
<evidence type="ECO:0000313" key="6">
    <source>
        <dbReference type="EMBL" id="RLY92431.1"/>
    </source>
</evidence>
<feature type="domain" description="Glycosyl transferase family 1" evidence="4">
    <location>
        <begin position="198"/>
        <end position="346"/>
    </location>
</feature>
<keyword evidence="2" id="KW-0328">Glycosyltransferase</keyword>
<evidence type="ECO:0000256" key="2">
    <source>
        <dbReference type="ARBA" id="ARBA00022676"/>
    </source>
</evidence>
<dbReference type="GO" id="GO:0016758">
    <property type="term" value="F:hexosyltransferase activity"/>
    <property type="evidence" value="ECO:0007669"/>
    <property type="project" value="TreeGrafter"/>
</dbReference>
<dbReference type="GO" id="GO:1901137">
    <property type="term" value="P:carbohydrate derivative biosynthetic process"/>
    <property type="evidence" value="ECO:0007669"/>
    <property type="project" value="UniProtKB-ARBA"/>
</dbReference>
<dbReference type="PANTHER" id="PTHR45947:SF3">
    <property type="entry name" value="SULFOQUINOVOSYL TRANSFERASE SQD2"/>
    <property type="match status" value="1"/>
</dbReference>
<organism evidence="6 7">
    <name type="scientific">Kocuria tytonicola</name>
    <dbReference type="NCBI Taxonomy" id="2055946"/>
    <lineage>
        <taxon>Bacteria</taxon>
        <taxon>Bacillati</taxon>
        <taxon>Actinomycetota</taxon>
        <taxon>Actinomycetes</taxon>
        <taxon>Micrococcales</taxon>
        <taxon>Micrococcaceae</taxon>
        <taxon>Kocuria</taxon>
    </lineage>
</organism>
<dbReference type="SUPFAM" id="SSF53756">
    <property type="entry name" value="UDP-Glycosyltransferase/glycogen phosphorylase"/>
    <property type="match status" value="1"/>
</dbReference>
<dbReference type="AlphaFoldDB" id="A0A3L9M130"/>
<accession>A0A3L9M130</accession>
<dbReference type="InterPro" id="IPR050194">
    <property type="entry name" value="Glycosyltransferase_grp1"/>
</dbReference>
<dbReference type="Proteomes" id="UP000277871">
    <property type="component" value="Unassembled WGS sequence"/>
</dbReference>
<dbReference type="Gene3D" id="3.40.50.2000">
    <property type="entry name" value="Glycogen Phosphorylase B"/>
    <property type="match status" value="2"/>
</dbReference>
<dbReference type="CDD" id="cd03814">
    <property type="entry name" value="GT4-like"/>
    <property type="match status" value="1"/>
</dbReference>
<evidence type="ECO:0000256" key="3">
    <source>
        <dbReference type="ARBA" id="ARBA00022679"/>
    </source>
</evidence>
<name>A0A3L9M130_9MICC</name>
<evidence type="ECO:0000259" key="4">
    <source>
        <dbReference type="Pfam" id="PF00534"/>
    </source>
</evidence>
<evidence type="ECO:0000256" key="1">
    <source>
        <dbReference type="ARBA" id="ARBA00021292"/>
    </source>
</evidence>
<dbReference type="InterPro" id="IPR028098">
    <property type="entry name" value="Glyco_trans_4-like_N"/>
</dbReference>
<dbReference type="OrthoDB" id="9802525at2"/>
<dbReference type="RefSeq" id="WP_121845412.1">
    <property type="nucleotide sequence ID" value="NZ_PHOA01000014.1"/>
</dbReference>